<accession>A0A2A2TC16</accession>
<dbReference type="Proteomes" id="UP000218238">
    <property type="component" value="Unassembled WGS sequence"/>
</dbReference>
<name>A0A2A2TC16_9CYAN</name>
<comment type="caution">
    <text evidence="1">The sequence shown here is derived from an EMBL/GenBank/DDBJ whole genome shotgun (WGS) entry which is preliminary data.</text>
</comment>
<dbReference type="InterPro" id="IPR025477">
    <property type="entry name" value="DUF4327"/>
</dbReference>
<dbReference type="RefSeq" id="WP_095724302.1">
    <property type="nucleotide sequence ID" value="NZ_NTFS01000414.1"/>
</dbReference>
<gene>
    <name evidence="1" type="ORF">CK510_25295</name>
</gene>
<proteinExistence type="predicted"/>
<evidence type="ECO:0000313" key="1">
    <source>
        <dbReference type="EMBL" id="PAX51337.1"/>
    </source>
</evidence>
<dbReference type="Pfam" id="PF14217">
    <property type="entry name" value="DUF4327"/>
    <property type="match status" value="1"/>
</dbReference>
<organism evidence="1 2">
    <name type="scientific">Brunnivagina elsteri CCALA 953</name>
    <dbReference type="NCBI Taxonomy" id="987040"/>
    <lineage>
        <taxon>Bacteria</taxon>
        <taxon>Bacillati</taxon>
        <taxon>Cyanobacteriota</taxon>
        <taxon>Cyanophyceae</taxon>
        <taxon>Nostocales</taxon>
        <taxon>Calotrichaceae</taxon>
        <taxon>Brunnivagina</taxon>
    </lineage>
</organism>
<dbReference type="EMBL" id="NTFS01000414">
    <property type="protein sequence ID" value="PAX51337.1"/>
    <property type="molecule type" value="Genomic_DNA"/>
</dbReference>
<dbReference type="AlphaFoldDB" id="A0A2A2TC16"/>
<sequence length="74" mass="8839">MNTTVKYDLEVLREEARQLVKQGKVQRNEPIYALCKFIPGREWVCVELELEENDFLLRDKIIDLLGNEDWNEDN</sequence>
<keyword evidence="2" id="KW-1185">Reference proteome</keyword>
<reference evidence="1 2" key="1">
    <citation type="submission" date="2017-08" db="EMBL/GenBank/DDBJ databases">
        <title>Draft genome sequence of filamentous cyanobacterium Calothrix elsteri CCALA 953.</title>
        <authorList>
            <person name="Gagunashvili A.N."/>
            <person name="Elster J."/>
            <person name="Andresson O.S."/>
        </authorList>
    </citation>
    <scope>NUCLEOTIDE SEQUENCE [LARGE SCALE GENOMIC DNA]</scope>
    <source>
        <strain evidence="1 2">CCALA 953</strain>
    </source>
</reference>
<evidence type="ECO:0000313" key="2">
    <source>
        <dbReference type="Proteomes" id="UP000218238"/>
    </source>
</evidence>
<dbReference type="OrthoDB" id="582639at2"/>
<protein>
    <submittedName>
        <fullName evidence="1">DUF4327 domain-containing protein</fullName>
    </submittedName>
</protein>